<reference evidence="2 3" key="1">
    <citation type="journal article" date="2011" name="BMC Genomics">
        <title>Genome-wide analysis of the role of GlnR in Streptomyces venezuelae provides new insights into global nitrogen regulation in actinomycetes.</title>
        <authorList>
            <person name="Pullan S.T."/>
            <person name="Bibb M.J."/>
            <person name="Merrick M."/>
        </authorList>
    </citation>
    <scope>NUCLEOTIDE SEQUENCE [LARGE SCALE GENOMIC DNA]</scope>
    <source>
        <strain evidence="2">ATCC 10712</strain>
    </source>
</reference>
<organism evidence="2 3">
    <name type="scientific">Streptomyces venezuelae (strain ATCC 10712 / CBS 650.69 / DSM 40230 / JCM 4526 / NBRC 13096 / PD 04745)</name>
    <dbReference type="NCBI Taxonomy" id="953739"/>
    <lineage>
        <taxon>Bacteria</taxon>
        <taxon>Bacillati</taxon>
        <taxon>Actinomycetota</taxon>
        <taxon>Actinomycetes</taxon>
        <taxon>Kitasatosporales</taxon>
        <taxon>Streptomycetaceae</taxon>
        <taxon>Streptomyces</taxon>
    </lineage>
</organism>
<keyword evidence="3" id="KW-1185">Reference proteome</keyword>
<dbReference type="PROSITE" id="PS51318">
    <property type="entry name" value="TAT"/>
    <property type="match status" value="1"/>
</dbReference>
<dbReference type="InterPro" id="IPR006311">
    <property type="entry name" value="TAT_signal"/>
</dbReference>
<name>F2RGE6_STRVP</name>
<evidence type="ECO:0000313" key="2">
    <source>
        <dbReference type="EMBL" id="CCA59866.1"/>
    </source>
</evidence>
<dbReference type="KEGG" id="sve:SVEN_6580"/>
<gene>
    <name evidence="2" type="ordered locus">SVEN_6580</name>
</gene>
<feature type="compositionally biased region" description="Polar residues" evidence="1">
    <location>
        <begin position="29"/>
        <end position="41"/>
    </location>
</feature>
<dbReference type="HOGENOM" id="CLU_1433788_0_0_11"/>
<sequence>MSRRSMSRPAMDSSATNSPAHPTDHPTRSGGSRMTQHTTSRRSLLTAALAAPAAVATAPLLTATPAAAADPVDGCQVVVPWTAIALDPAVTNQAGAPAEARVIRLAGTEFLQLRGIVTCAFTADAQLGTLPAEIRPPKLTRGVCPRNNSQGINAIRVEANTAGVINVFGPQTTNKVTWIQLDNFSSVLG</sequence>
<accession>F2RGE6</accession>
<dbReference type="Proteomes" id="UP000006854">
    <property type="component" value="Chromosome"/>
</dbReference>
<dbReference type="eggNOG" id="ENOG5030C36">
    <property type="taxonomic scope" value="Bacteria"/>
</dbReference>
<dbReference type="EMBL" id="FR845719">
    <property type="protein sequence ID" value="CCA59866.1"/>
    <property type="molecule type" value="Genomic_DNA"/>
</dbReference>
<dbReference type="PATRIC" id="fig|953739.5.peg.1798"/>
<protein>
    <submittedName>
        <fullName evidence="2">Uncharacterized protein</fullName>
    </submittedName>
</protein>
<dbReference type="AlphaFoldDB" id="F2RGE6"/>
<evidence type="ECO:0000313" key="3">
    <source>
        <dbReference type="Proteomes" id="UP000006854"/>
    </source>
</evidence>
<feature type="region of interest" description="Disordered" evidence="1">
    <location>
        <begin position="1"/>
        <end position="41"/>
    </location>
</feature>
<proteinExistence type="predicted"/>
<evidence type="ECO:0000256" key="1">
    <source>
        <dbReference type="SAM" id="MobiDB-lite"/>
    </source>
</evidence>
<dbReference type="STRING" id="953739.SVEN_6580"/>